<gene>
    <name evidence="1" type="ORF">CEV34_5562</name>
</gene>
<keyword evidence="2" id="KW-1185">Reference proteome</keyword>
<dbReference type="Proteomes" id="UP000216188">
    <property type="component" value="Unassembled WGS sequence"/>
</dbReference>
<evidence type="ECO:0000313" key="1">
    <source>
        <dbReference type="EMBL" id="OYR20497.1"/>
    </source>
</evidence>
<comment type="caution">
    <text evidence="1">The sequence shown here is derived from an EMBL/GenBank/DDBJ whole genome shotgun (WGS) entry which is preliminary data.</text>
</comment>
<dbReference type="AlphaFoldDB" id="A0A256G071"/>
<dbReference type="EMBL" id="NNRM01000053">
    <property type="protein sequence ID" value="OYR20497.1"/>
    <property type="molecule type" value="Genomic_DNA"/>
</dbReference>
<reference evidence="1 2" key="1">
    <citation type="submission" date="2017-07" db="EMBL/GenBank/DDBJ databases">
        <title>Phylogenetic study on the rhizospheric bacterium Ochrobactrum sp. A44.</title>
        <authorList>
            <person name="Krzyzanowska D.M."/>
            <person name="Ossowicki A."/>
            <person name="Rajewska M."/>
            <person name="Maciag T."/>
            <person name="Kaczynski Z."/>
            <person name="Czerwicka M."/>
            <person name="Jafra S."/>
        </authorList>
    </citation>
    <scope>NUCLEOTIDE SEQUENCE [LARGE SCALE GENOMIC DNA]</scope>
    <source>
        <strain evidence="1 2">CCUG 30717</strain>
    </source>
</reference>
<proteinExistence type="predicted"/>
<sequence>MTNQVLSCSLDEMGGQSLGDTSMVPALMMLLTIFCADRTLSR</sequence>
<accession>A0A256G071</accession>
<evidence type="ECO:0000313" key="2">
    <source>
        <dbReference type="Proteomes" id="UP000216188"/>
    </source>
</evidence>
<organism evidence="1 2">
    <name type="scientific">Brucella pseudogrignonensis</name>
    <dbReference type="NCBI Taxonomy" id="419475"/>
    <lineage>
        <taxon>Bacteria</taxon>
        <taxon>Pseudomonadati</taxon>
        <taxon>Pseudomonadota</taxon>
        <taxon>Alphaproteobacteria</taxon>
        <taxon>Hyphomicrobiales</taxon>
        <taxon>Brucellaceae</taxon>
        <taxon>Brucella/Ochrobactrum group</taxon>
        <taxon>Brucella</taxon>
    </lineage>
</organism>
<name>A0A256G071_9HYPH</name>
<protein>
    <submittedName>
        <fullName evidence="1">Uncharacterized protein</fullName>
    </submittedName>
</protein>